<dbReference type="GO" id="GO:0004674">
    <property type="term" value="F:protein serine/threonine kinase activity"/>
    <property type="evidence" value="ECO:0007669"/>
    <property type="project" value="UniProtKB-EC"/>
</dbReference>
<dbReference type="EMBL" id="KK914220">
    <property type="protein sequence ID" value="KDP46116.1"/>
    <property type="molecule type" value="Genomic_DNA"/>
</dbReference>
<evidence type="ECO:0000259" key="9">
    <source>
        <dbReference type="PROSITE" id="PS50011"/>
    </source>
</evidence>
<comment type="subcellular location">
    <subcellularLocation>
        <location evidence="1">Cell membrane</location>
    </subcellularLocation>
</comment>
<keyword evidence="6" id="KW-0418">Kinase</keyword>
<evidence type="ECO:0000313" key="10">
    <source>
        <dbReference type="EMBL" id="KDP46116.1"/>
    </source>
</evidence>
<dbReference type="InterPro" id="IPR017441">
    <property type="entry name" value="Protein_kinase_ATP_BS"/>
</dbReference>
<dbReference type="PROSITE" id="PS00107">
    <property type="entry name" value="PROTEIN_KINASE_ATP"/>
    <property type="match status" value="1"/>
</dbReference>
<dbReference type="Gene3D" id="1.10.510.10">
    <property type="entry name" value="Transferase(Phosphotransferase) domain 1"/>
    <property type="match status" value="1"/>
</dbReference>
<evidence type="ECO:0000313" key="11">
    <source>
        <dbReference type="Proteomes" id="UP000027138"/>
    </source>
</evidence>
<dbReference type="GO" id="GO:0005886">
    <property type="term" value="C:plasma membrane"/>
    <property type="evidence" value="ECO:0007669"/>
    <property type="project" value="UniProtKB-SubCell"/>
</dbReference>
<reference evidence="10 11" key="1">
    <citation type="journal article" date="2014" name="PLoS ONE">
        <title>Global Analysis of Gene Expression Profiles in Physic Nut (Jatropha curcas L.) Seedlings Exposed to Salt Stress.</title>
        <authorList>
            <person name="Zhang L."/>
            <person name="Zhang C."/>
            <person name="Wu P."/>
            <person name="Chen Y."/>
            <person name="Li M."/>
            <person name="Jiang H."/>
            <person name="Wu G."/>
        </authorList>
    </citation>
    <scope>NUCLEOTIDE SEQUENCE [LARGE SCALE GENOMIC DNA]</scope>
    <source>
        <strain evidence="11">cv. GZQX0401</strain>
        <tissue evidence="10">Young leaves</tissue>
    </source>
</reference>
<accession>A0A067LCA4</accession>
<feature type="binding site" evidence="8">
    <location>
        <position position="107"/>
    </location>
    <ligand>
        <name>ATP</name>
        <dbReference type="ChEBI" id="CHEBI:30616"/>
    </ligand>
</feature>
<dbReference type="PANTHER" id="PTHR45621">
    <property type="entry name" value="OS01G0588500 PROTEIN-RELATED"/>
    <property type="match status" value="1"/>
</dbReference>
<dbReference type="InterPro" id="IPR050823">
    <property type="entry name" value="Plant_Ser_Thr_Prot_Kinase"/>
</dbReference>
<evidence type="ECO:0000256" key="1">
    <source>
        <dbReference type="ARBA" id="ARBA00004236"/>
    </source>
</evidence>
<evidence type="ECO:0000256" key="7">
    <source>
        <dbReference type="ARBA" id="ARBA00022840"/>
    </source>
</evidence>
<dbReference type="GO" id="GO:0005524">
    <property type="term" value="F:ATP binding"/>
    <property type="evidence" value="ECO:0007669"/>
    <property type="project" value="UniProtKB-UniRule"/>
</dbReference>
<keyword evidence="4" id="KW-0808">Transferase</keyword>
<protein>
    <recommendedName>
        <fullName evidence="2">non-specific serine/threonine protein kinase</fullName>
        <ecNumber evidence="2">2.7.11.1</ecNumber>
    </recommendedName>
</protein>
<dbReference type="SUPFAM" id="SSF56112">
    <property type="entry name" value="Protein kinase-like (PK-like)"/>
    <property type="match status" value="1"/>
</dbReference>
<dbReference type="Gene3D" id="3.30.200.20">
    <property type="entry name" value="Phosphorylase Kinase, domain 1"/>
    <property type="match status" value="1"/>
</dbReference>
<dbReference type="PROSITE" id="PS50011">
    <property type="entry name" value="PROTEIN_KINASE_DOM"/>
    <property type="match status" value="1"/>
</dbReference>
<dbReference type="OrthoDB" id="4062651at2759"/>
<proteinExistence type="predicted"/>
<gene>
    <name evidence="10" type="ORF">JCGZ_06627</name>
</gene>
<keyword evidence="3" id="KW-1003">Cell membrane</keyword>
<evidence type="ECO:0000256" key="8">
    <source>
        <dbReference type="PROSITE-ProRule" id="PRU10141"/>
    </source>
</evidence>
<evidence type="ECO:0000256" key="6">
    <source>
        <dbReference type="ARBA" id="ARBA00022777"/>
    </source>
</evidence>
<name>A0A067LCA4_JATCU</name>
<evidence type="ECO:0000256" key="2">
    <source>
        <dbReference type="ARBA" id="ARBA00012513"/>
    </source>
</evidence>
<dbReference type="InterPro" id="IPR011009">
    <property type="entry name" value="Kinase-like_dom_sf"/>
</dbReference>
<sequence>MGLCFSSANTFKTLPHNAAGKMLWGAHPKNPEKSYTTVLSNHNIKGKILDSPDLKSFCFNELEEATNNFDPANLLGDGNFGYVFKGWIDKHSLKAALLETGMAIAVKALNQKGGQGQQEWLAEIKFLGQLYHPNLVKLIGYCLEDEQRVLVYEFMPNGSLDIHLFGWDFARTMDFDYTRSLSWNLRIKIPLDAAKGLAFLHDEPQNYNAKLCDFGLAKDGPMGGENHIVASIKGTHGYLAPEYADTGIFQLIQLS</sequence>
<dbReference type="EC" id="2.7.11.1" evidence="2"/>
<dbReference type="InterPro" id="IPR001245">
    <property type="entry name" value="Ser-Thr/Tyr_kinase_cat_dom"/>
</dbReference>
<keyword evidence="5 8" id="KW-0547">Nucleotide-binding</keyword>
<keyword evidence="7 8" id="KW-0067">ATP-binding</keyword>
<feature type="domain" description="Protein kinase" evidence="9">
    <location>
        <begin position="69"/>
        <end position="255"/>
    </location>
</feature>
<keyword evidence="3" id="KW-0472">Membrane</keyword>
<dbReference type="Pfam" id="PF07714">
    <property type="entry name" value="PK_Tyr_Ser-Thr"/>
    <property type="match status" value="1"/>
</dbReference>
<dbReference type="AlphaFoldDB" id="A0A067LCA4"/>
<dbReference type="InterPro" id="IPR000719">
    <property type="entry name" value="Prot_kinase_dom"/>
</dbReference>
<organism evidence="10 11">
    <name type="scientific">Jatropha curcas</name>
    <name type="common">Barbados nut</name>
    <dbReference type="NCBI Taxonomy" id="180498"/>
    <lineage>
        <taxon>Eukaryota</taxon>
        <taxon>Viridiplantae</taxon>
        <taxon>Streptophyta</taxon>
        <taxon>Embryophyta</taxon>
        <taxon>Tracheophyta</taxon>
        <taxon>Spermatophyta</taxon>
        <taxon>Magnoliopsida</taxon>
        <taxon>eudicotyledons</taxon>
        <taxon>Gunneridae</taxon>
        <taxon>Pentapetalae</taxon>
        <taxon>rosids</taxon>
        <taxon>fabids</taxon>
        <taxon>Malpighiales</taxon>
        <taxon>Euphorbiaceae</taxon>
        <taxon>Crotonoideae</taxon>
        <taxon>Jatropheae</taxon>
        <taxon>Jatropha</taxon>
    </lineage>
</organism>
<dbReference type="FunFam" id="3.30.200.20:FF:000228">
    <property type="entry name" value="Serine/threonine-protein kinase BIK1"/>
    <property type="match status" value="1"/>
</dbReference>
<dbReference type="Proteomes" id="UP000027138">
    <property type="component" value="Unassembled WGS sequence"/>
</dbReference>
<keyword evidence="11" id="KW-1185">Reference proteome</keyword>
<evidence type="ECO:0000256" key="3">
    <source>
        <dbReference type="ARBA" id="ARBA00022475"/>
    </source>
</evidence>
<evidence type="ECO:0000256" key="4">
    <source>
        <dbReference type="ARBA" id="ARBA00022679"/>
    </source>
</evidence>
<evidence type="ECO:0000256" key="5">
    <source>
        <dbReference type="ARBA" id="ARBA00022741"/>
    </source>
</evidence>